<keyword evidence="6" id="KW-0645">Protease</keyword>
<proteinExistence type="predicted"/>
<evidence type="ECO:0000256" key="5">
    <source>
        <dbReference type="SAM" id="Phobius"/>
    </source>
</evidence>
<dbReference type="GO" id="GO:0008237">
    <property type="term" value="F:metallopeptidase activity"/>
    <property type="evidence" value="ECO:0007669"/>
    <property type="project" value="UniProtKB-KW"/>
</dbReference>
<dbReference type="OrthoDB" id="9774900at2"/>
<keyword evidence="6" id="KW-0482">Metalloprotease</keyword>
<dbReference type="RefSeq" id="WP_055434029.1">
    <property type="nucleotide sequence ID" value="NZ_CYHA01000003.1"/>
</dbReference>
<dbReference type="PANTHER" id="PTHR30168:SF0">
    <property type="entry name" value="INNER MEMBRANE PROTEIN"/>
    <property type="match status" value="1"/>
</dbReference>
<keyword evidence="4 5" id="KW-0472">Membrane</keyword>
<keyword evidence="2 5" id="KW-0812">Transmembrane</keyword>
<dbReference type="GO" id="GO:0006508">
    <property type="term" value="P:proteolysis"/>
    <property type="evidence" value="ECO:0007669"/>
    <property type="project" value="UniProtKB-KW"/>
</dbReference>
<keyword evidence="3 5" id="KW-1133">Transmembrane helix</keyword>
<dbReference type="GO" id="GO:0016020">
    <property type="term" value="C:membrane"/>
    <property type="evidence" value="ECO:0007669"/>
    <property type="project" value="UniProtKB-SubCell"/>
</dbReference>
<dbReference type="AlphaFoldDB" id="A0A0K6GZV7"/>
<comment type="subcellular location">
    <subcellularLocation>
        <location evidence="1">Membrane</location>
        <topology evidence="1">Single-pass membrane protein</topology>
    </subcellularLocation>
</comment>
<dbReference type="Proteomes" id="UP000243535">
    <property type="component" value="Unassembled WGS sequence"/>
</dbReference>
<evidence type="ECO:0000256" key="1">
    <source>
        <dbReference type="ARBA" id="ARBA00004167"/>
    </source>
</evidence>
<evidence type="ECO:0000313" key="6">
    <source>
        <dbReference type="EMBL" id="CUA84091.1"/>
    </source>
</evidence>
<feature type="transmembrane region" description="Helical" evidence="5">
    <location>
        <begin position="21"/>
        <end position="45"/>
    </location>
</feature>
<gene>
    <name evidence="6" type="ORF">Ga0061063_2004</name>
</gene>
<dbReference type="InterPro" id="IPR007343">
    <property type="entry name" value="Uncharacterised_pept_Zn_put"/>
</dbReference>
<sequence>MRWDQMRESSNVEDRRGGGGLPLIGGGLGIVGTLAVIGISLLLGVNPLDLLSMSGGGQPVAQQQTPTDPNDPAMRFVRSVVGDTEDTWQKVFAEQLNAQYQPPRLVVFRGQVESACGRATSAVGPFYCPADRQVYLDLAFFDELSGRFKAPGDFANAYVIAHEIGHHVQTLTGISQQVQQAGQAQGKAGRNALSVRQELQADCLAGVWGHYAAQRKLLDPGDAEEAFAAAQAIGDDTLQKQAQGYAVPDSFTHGTSAQRLQWFRTGLQTGQIRSCDTFSGRESATR</sequence>
<dbReference type="STRING" id="375574.GCA_001418035_01796"/>
<reference evidence="7" key="1">
    <citation type="submission" date="2015-08" db="EMBL/GenBank/DDBJ databases">
        <authorList>
            <person name="Varghese N."/>
        </authorList>
    </citation>
    <scope>NUCLEOTIDE SEQUENCE [LARGE SCALE GENOMIC DNA]</scope>
    <source>
        <strain evidence="7">DSM 17901</strain>
    </source>
</reference>
<evidence type="ECO:0000256" key="2">
    <source>
        <dbReference type="ARBA" id="ARBA00022692"/>
    </source>
</evidence>
<protein>
    <submittedName>
        <fullName evidence="6">Predicted metalloprotease</fullName>
    </submittedName>
</protein>
<keyword evidence="7" id="KW-1185">Reference proteome</keyword>
<name>A0A0K6GZV7_9NEIS</name>
<accession>A0A0K6GZV7</accession>
<dbReference type="EMBL" id="CYHA01000003">
    <property type="protein sequence ID" value="CUA84091.1"/>
    <property type="molecule type" value="Genomic_DNA"/>
</dbReference>
<keyword evidence="6" id="KW-0378">Hydrolase</keyword>
<dbReference type="Pfam" id="PF04228">
    <property type="entry name" value="Zn_peptidase"/>
    <property type="match status" value="1"/>
</dbReference>
<evidence type="ECO:0000256" key="3">
    <source>
        <dbReference type="ARBA" id="ARBA00022989"/>
    </source>
</evidence>
<organism evidence="6 7">
    <name type="scientific">Gulbenkiania indica</name>
    <dbReference type="NCBI Taxonomy" id="375574"/>
    <lineage>
        <taxon>Bacteria</taxon>
        <taxon>Pseudomonadati</taxon>
        <taxon>Pseudomonadota</taxon>
        <taxon>Betaproteobacteria</taxon>
        <taxon>Neisseriales</taxon>
        <taxon>Chromobacteriaceae</taxon>
        <taxon>Gulbenkiania</taxon>
    </lineage>
</organism>
<evidence type="ECO:0000313" key="7">
    <source>
        <dbReference type="Proteomes" id="UP000243535"/>
    </source>
</evidence>
<evidence type="ECO:0000256" key="4">
    <source>
        <dbReference type="ARBA" id="ARBA00023136"/>
    </source>
</evidence>
<dbReference type="PANTHER" id="PTHR30168">
    <property type="entry name" value="PUTATIVE MEMBRANE PROTEIN YPFJ"/>
    <property type="match status" value="1"/>
</dbReference>